<feature type="domain" description="Signal transduction histidine kinase internal region" evidence="3">
    <location>
        <begin position="160"/>
        <end position="239"/>
    </location>
</feature>
<keyword evidence="2" id="KW-1133">Transmembrane helix</keyword>
<reference evidence="5" key="1">
    <citation type="journal article" date="2019" name="Int. J. Syst. Evol. Microbiol.">
        <title>The Global Catalogue of Microorganisms (GCM) 10K type strain sequencing project: providing services to taxonomists for standard genome sequencing and annotation.</title>
        <authorList>
            <consortium name="The Broad Institute Genomics Platform"/>
            <consortium name="The Broad Institute Genome Sequencing Center for Infectious Disease"/>
            <person name="Wu L."/>
            <person name="Ma J."/>
        </authorList>
    </citation>
    <scope>NUCLEOTIDE SEQUENCE [LARGE SCALE GENOMIC DNA]</scope>
    <source>
        <strain evidence="5">JCM 17919</strain>
    </source>
</reference>
<feature type="coiled-coil region" evidence="1">
    <location>
        <begin position="143"/>
        <end position="170"/>
    </location>
</feature>
<accession>A0ABP8HNG8</accession>
<keyword evidence="5" id="KW-1185">Reference proteome</keyword>
<dbReference type="InterPro" id="IPR050640">
    <property type="entry name" value="Bact_2-comp_sensor_kinase"/>
</dbReference>
<dbReference type="EMBL" id="BAABGY010000016">
    <property type="protein sequence ID" value="GAA4341838.1"/>
    <property type="molecule type" value="Genomic_DNA"/>
</dbReference>
<dbReference type="Pfam" id="PF06580">
    <property type="entry name" value="His_kinase"/>
    <property type="match status" value="1"/>
</dbReference>
<dbReference type="Gene3D" id="3.30.565.10">
    <property type="entry name" value="Histidine kinase-like ATPase, C-terminal domain"/>
    <property type="match status" value="1"/>
</dbReference>
<dbReference type="PANTHER" id="PTHR34220">
    <property type="entry name" value="SENSOR HISTIDINE KINASE YPDA"/>
    <property type="match status" value="1"/>
</dbReference>
<evidence type="ECO:0000259" key="3">
    <source>
        <dbReference type="Pfam" id="PF06580"/>
    </source>
</evidence>
<keyword evidence="2" id="KW-0812">Transmembrane</keyword>
<feature type="transmembrane region" description="Helical" evidence="2">
    <location>
        <begin position="44"/>
        <end position="65"/>
    </location>
</feature>
<protein>
    <recommendedName>
        <fullName evidence="3">Signal transduction histidine kinase internal region domain-containing protein</fullName>
    </recommendedName>
</protein>
<sequence length="349" mass="40092">MPAAVSRQRLRLYLRITGAWIGLWLFIDAMTNPGIFLPFIPNELWRAAFLLTLHYTLFEHLVPWFRKRRMFLPLKILLALLAIWAISMLLSFGIYAWRSIGVAIGIYTEVMKFKSHMAGVRFQTSFSFFSVAFYGIIVHIHDHLKLQRTAQQLRIEKQEAELNYLKAQTNPHFLFNTLNNIYSLARLKSDLAPESILRLSKILRFMLYETGGAHIALEQELQVINDYIALERLRYDDSLRVSLHHDVEYPQQAVPPLLLMPLVENAFKHGASETRGHPFVDIHLSVKGRLLTFIVKNSADAPAGPVTENIGLANLRRQLELLFTDHHLQVQRGTDTFTATLTINLASHV</sequence>
<feature type="transmembrane region" description="Helical" evidence="2">
    <location>
        <begin position="12"/>
        <end position="32"/>
    </location>
</feature>
<feature type="transmembrane region" description="Helical" evidence="2">
    <location>
        <begin position="118"/>
        <end position="138"/>
    </location>
</feature>
<evidence type="ECO:0000313" key="4">
    <source>
        <dbReference type="EMBL" id="GAA4341838.1"/>
    </source>
</evidence>
<feature type="transmembrane region" description="Helical" evidence="2">
    <location>
        <begin position="77"/>
        <end position="98"/>
    </location>
</feature>
<gene>
    <name evidence="4" type="ORF">GCM10023184_40590</name>
</gene>
<proteinExistence type="predicted"/>
<evidence type="ECO:0000256" key="1">
    <source>
        <dbReference type="SAM" id="Coils"/>
    </source>
</evidence>
<name>A0ABP8HNG8_9BACT</name>
<comment type="caution">
    <text evidence="4">The sequence shown here is derived from an EMBL/GenBank/DDBJ whole genome shotgun (WGS) entry which is preliminary data.</text>
</comment>
<keyword evidence="2" id="KW-0472">Membrane</keyword>
<dbReference type="PANTHER" id="PTHR34220:SF7">
    <property type="entry name" value="SENSOR HISTIDINE KINASE YPDA"/>
    <property type="match status" value="1"/>
</dbReference>
<evidence type="ECO:0000313" key="5">
    <source>
        <dbReference type="Proteomes" id="UP001501725"/>
    </source>
</evidence>
<dbReference type="Proteomes" id="UP001501725">
    <property type="component" value="Unassembled WGS sequence"/>
</dbReference>
<evidence type="ECO:0000256" key="2">
    <source>
        <dbReference type="SAM" id="Phobius"/>
    </source>
</evidence>
<dbReference type="RefSeq" id="WP_345257750.1">
    <property type="nucleotide sequence ID" value="NZ_BAABGY010000016.1"/>
</dbReference>
<keyword evidence="1" id="KW-0175">Coiled coil</keyword>
<organism evidence="4 5">
    <name type="scientific">Flaviaesturariibacter amylovorans</name>
    <dbReference type="NCBI Taxonomy" id="1084520"/>
    <lineage>
        <taxon>Bacteria</taxon>
        <taxon>Pseudomonadati</taxon>
        <taxon>Bacteroidota</taxon>
        <taxon>Chitinophagia</taxon>
        <taxon>Chitinophagales</taxon>
        <taxon>Chitinophagaceae</taxon>
        <taxon>Flaviaestuariibacter</taxon>
    </lineage>
</organism>
<dbReference type="InterPro" id="IPR010559">
    <property type="entry name" value="Sig_transdc_His_kin_internal"/>
</dbReference>
<dbReference type="InterPro" id="IPR036890">
    <property type="entry name" value="HATPase_C_sf"/>
</dbReference>
<dbReference type="SUPFAM" id="SSF55874">
    <property type="entry name" value="ATPase domain of HSP90 chaperone/DNA topoisomerase II/histidine kinase"/>
    <property type="match status" value="1"/>
</dbReference>